<feature type="active site" description="Proton acceptor" evidence="4">
    <location>
        <position position="169"/>
    </location>
</feature>
<dbReference type="Proteomes" id="UP000184423">
    <property type="component" value="Unassembled WGS sequence"/>
</dbReference>
<evidence type="ECO:0000313" key="7">
    <source>
        <dbReference type="Proteomes" id="UP000184423"/>
    </source>
</evidence>
<dbReference type="Pfam" id="PF01734">
    <property type="entry name" value="Patatin"/>
    <property type="match status" value="1"/>
</dbReference>
<feature type="short sequence motif" description="DGA/G" evidence="4">
    <location>
        <begin position="169"/>
        <end position="171"/>
    </location>
</feature>
<feature type="active site" description="Nucleophile" evidence="4">
    <location>
        <position position="38"/>
    </location>
</feature>
<keyword evidence="7" id="KW-1185">Reference proteome</keyword>
<evidence type="ECO:0000313" key="6">
    <source>
        <dbReference type="EMBL" id="SHF18125.1"/>
    </source>
</evidence>
<feature type="short sequence motif" description="GXSXG" evidence="4">
    <location>
        <begin position="36"/>
        <end position="40"/>
    </location>
</feature>
<dbReference type="RefSeq" id="WP_073249334.1">
    <property type="nucleotide sequence ID" value="NZ_FQVG01000040.1"/>
</dbReference>
<keyword evidence="2 4" id="KW-0442">Lipid degradation</keyword>
<keyword evidence="3 4" id="KW-0443">Lipid metabolism</keyword>
<evidence type="ECO:0000256" key="1">
    <source>
        <dbReference type="ARBA" id="ARBA00022801"/>
    </source>
</evidence>
<evidence type="ECO:0000256" key="3">
    <source>
        <dbReference type="ARBA" id="ARBA00023098"/>
    </source>
</evidence>
<organism evidence="6 7">
    <name type="scientific">Caloramator proteoclasticus DSM 10124</name>
    <dbReference type="NCBI Taxonomy" id="1121262"/>
    <lineage>
        <taxon>Bacteria</taxon>
        <taxon>Bacillati</taxon>
        <taxon>Bacillota</taxon>
        <taxon>Clostridia</taxon>
        <taxon>Eubacteriales</taxon>
        <taxon>Clostridiaceae</taxon>
        <taxon>Caloramator</taxon>
    </lineage>
</organism>
<dbReference type="GO" id="GO:0016787">
    <property type="term" value="F:hydrolase activity"/>
    <property type="evidence" value="ECO:0007669"/>
    <property type="project" value="UniProtKB-UniRule"/>
</dbReference>
<dbReference type="AlphaFoldDB" id="A0A1M4ZJI3"/>
<dbReference type="InterPro" id="IPR050301">
    <property type="entry name" value="NTE"/>
</dbReference>
<dbReference type="EMBL" id="FQVG01000040">
    <property type="protein sequence ID" value="SHF18125.1"/>
    <property type="molecule type" value="Genomic_DNA"/>
</dbReference>
<accession>A0A1M4ZJI3</accession>
<gene>
    <name evidence="6" type="ORF">SAMN02746091_01934</name>
</gene>
<dbReference type="SUPFAM" id="SSF52151">
    <property type="entry name" value="FabD/lysophospholipase-like"/>
    <property type="match status" value="1"/>
</dbReference>
<feature type="short sequence motif" description="GXGXXG" evidence="4">
    <location>
        <begin position="9"/>
        <end position="14"/>
    </location>
</feature>
<reference evidence="7" key="1">
    <citation type="submission" date="2016-11" db="EMBL/GenBank/DDBJ databases">
        <authorList>
            <person name="Varghese N."/>
            <person name="Submissions S."/>
        </authorList>
    </citation>
    <scope>NUCLEOTIDE SEQUENCE [LARGE SCALE GENOMIC DNA]</scope>
    <source>
        <strain evidence="7">DSM 10124</strain>
    </source>
</reference>
<evidence type="ECO:0000256" key="4">
    <source>
        <dbReference type="PROSITE-ProRule" id="PRU01161"/>
    </source>
</evidence>
<dbReference type="Gene3D" id="3.40.1090.10">
    <property type="entry name" value="Cytosolic phospholipase A2 catalytic domain"/>
    <property type="match status" value="1"/>
</dbReference>
<dbReference type="InterPro" id="IPR002641">
    <property type="entry name" value="PNPLA_dom"/>
</dbReference>
<dbReference type="InterPro" id="IPR016035">
    <property type="entry name" value="Acyl_Trfase/lysoPLipase"/>
</dbReference>
<evidence type="ECO:0000256" key="2">
    <source>
        <dbReference type="ARBA" id="ARBA00022963"/>
    </source>
</evidence>
<dbReference type="PANTHER" id="PTHR14226">
    <property type="entry name" value="NEUROPATHY TARGET ESTERASE/SWISS CHEESE D.MELANOGASTER"/>
    <property type="match status" value="1"/>
</dbReference>
<dbReference type="PROSITE" id="PS51635">
    <property type="entry name" value="PNPLA"/>
    <property type="match status" value="1"/>
</dbReference>
<sequence length="250" mass="28688">MRYGLCLTGGGAKGAYEAGILKFFKENGIAFSVITGTSIGAVNGYFMLRNSYDDMYNFWLNMQLNKYFDSLNMVVENRLVIEELRRLDGIDRNIDSFYVNYVEVKGCNINEVIVDIKNMPKEEALLAVKASSLLPYNYNGDPNSVSAKILFEQFKSDLQEGKYDGYKLDGGILNNCLIQPFITDRVDKIYIIALSNDFQVPEYIYEYYKKDDIVVLEPNFEVRPEDTVNFTNEFCTRLFNLGYQYAKGLI</sequence>
<dbReference type="GO" id="GO:0016042">
    <property type="term" value="P:lipid catabolic process"/>
    <property type="evidence" value="ECO:0007669"/>
    <property type="project" value="UniProtKB-UniRule"/>
</dbReference>
<dbReference type="PANTHER" id="PTHR14226:SF57">
    <property type="entry name" value="BLR7027 PROTEIN"/>
    <property type="match status" value="1"/>
</dbReference>
<feature type="domain" description="PNPLA" evidence="5">
    <location>
        <begin position="5"/>
        <end position="182"/>
    </location>
</feature>
<proteinExistence type="predicted"/>
<keyword evidence="1 4" id="KW-0378">Hydrolase</keyword>
<name>A0A1M4ZJI3_9CLOT</name>
<protein>
    <submittedName>
        <fullName evidence="6">Patatin-like phospholipase</fullName>
    </submittedName>
</protein>
<evidence type="ECO:0000259" key="5">
    <source>
        <dbReference type="PROSITE" id="PS51635"/>
    </source>
</evidence>